<keyword evidence="3" id="KW-1185">Reference proteome</keyword>
<feature type="domain" description="F-box" evidence="1">
    <location>
        <begin position="9"/>
        <end position="58"/>
    </location>
</feature>
<gene>
    <name evidence="2" type="ORF">K431DRAFT_230287</name>
</gene>
<evidence type="ECO:0000313" key="3">
    <source>
        <dbReference type="Proteomes" id="UP000799441"/>
    </source>
</evidence>
<dbReference type="Proteomes" id="UP000799441">
    <property type="component" value="Unassembled WGS sequence"/>
</dbReference>
<accession>A0A9P4UK66</accession>
<dbReference type="Pfam" id="PF00646">
    <property type="entry name" value="F-box"/>
    <property type="match status" value="1"/>
</dbReference>
<dbReference type="SUPFAM" id="SSF69322">
    <property type="entry name" value="Tricorn protease domain 2"/>
    <property type="match status" value="1"/>
</dbReference>
<evidence type="ECO:0000313" key="2">
    <source>
        <dbReference type="EMBL" id="KAF2718722.1"/>
    </source>
</evidence>
<dbReference type="InterPro" id="IPR036047">
    <property type="entry name" value="F-box-like_dom_sf"/>
</dbReference>
<dbReference type="Gene3D" id="1.20.1280.50">
    <property type="match status" value="1"/>
</dbReference>
<protein>
    <recommendedName>
        <fullName evidence="1">F-box domain-containing protein</fullName>
    </recommendedName>
</protein>
<reference evidence="2" key="1">
    <citation type="journal article" date="2020" name="Stud. Mycol.">
        <title>101 Dothideomycetes genomes: a test case for predicting lifestyles and emergence of pathogens.</title>
        <authorList>
            <person name="Haridas S."/>
            <person name="Albert R."/>
            <person name="Binder M."/>
            <person name="Bloem J."/>
            <person name="Labutti K."/>
            <person name="Salamov A."/>
            <person name="Andreopoulos B."/>
            <person name="Baker S."/>
            <person name="Barry K."/>
            <person name="Bills G."/>
            <person name="Bluhm B."/>
            <person name="Cannon C."/>
            <person name="Castanera R."/>
            <person name="Culley D."/>
            <person name="Daum C."/>
            <person name="Ezra D."/>
            <person name="Gonzalez J."/>
            <person name="Henrissat B."/>
            <person name="Kuo A."/>
            <person name="Liang C."/>
            <person name="Lipzen A."/>
            <person name="Lutzoni F."/>
            <person name="Magnuson J."/>
            <person name="Mondo S."/>
            <person name="Nolan M."/>
            <person name="Ohm R."/>
            <person name="Pangilinan J."/>
            <person name="Park H.-J."/>
            <person name="Ramirez L."/>
            <person name="Alfaro M."/>
            <person name="Sun H."/>
            <person name="Tritt A."/>
            <person name="Yoshinaga Y."/>
            <person name="Zwiers L.-H."/>
            <person name="Turgeon B."/>
            <person name="Goodwin S."/>
            <person name="Spatafora J."/>
            <person name="Crous P."/>
            <person name="Grigoriev I."/>
        </authorList>
    </citation>
    <scope>NUCLEOTIDE SEQUENCE</scope>
    <source>
        <strain evidence="2">CBS 116435</strain>
    </source>
</reference>
<comment type="caution">
    <text evidence="2">The sequence shown here is derived from an EMBL/GenBank/DDBJ whole genome shotgun (WGS) entry which is preliminary data.</text>
</comment>
<sequence>MASPPPLGIDPLLLLPSEIVLRILDFTPVSGISACTRLSKAWHQFIDETHQDAIYSALSKTEHLPGLRDPSKFHQQANSLSRCFDGVESWKELCKRQSLLARNYQQKRPSTTETVVEKSNDLVWRFRPDFKRRIYVSTSQRGGLYVVCMDTHQVLWSLDKEQVRSYAHLEYNQIGGRAVAVFDRWGNALEVWRTVQDANVEACTGKERGIFELVAVLHHDCETRGYQLSHDTLCVVSTEGQGFIYDLSGCAGPEIIKPPLITHLTIETDAIGHLDQDADYVMYSLGRKGYHVHSKTTGAFVGAIEPWKCGVRNLYHIDHPPSEYPNTSLSARVIPALLGTLGRRHVKQPHESSQDRMVPIRVEEGPPVESSSPSAIGARSELEDDDWGAGMLDGNLMVGISRSGRIIIVKDWSACLSHADGNTAESAAEALQLNASLILCKPHDDTSNFDLGGWLCIHNNRILFEIRERIYILSLDENSNLQTGAEPARPSFACSTSSAVELAVPVSFMALYDDCVMHTYTTMSSLISRGGDDDFERARRWFPIKAIRALSFAPVDTARQDQLSGEGQSS</sequence>
<dbReference type="EMBL" id="MU003821">
    <property type="protein sequence ID" value="KAF2718722.1"/>
    <property type="molecule type" value="Genomic_DNA"/>
</dbReference>
<dbReference type="OrthoDB" id="550575at2759"/>
<name>A0A9P4UK66_9PEZI</name>
<dbReference type="AlphaFoldDB" id="A0A9P4UK66"/>
<dbReference type="PROSITE" id="PS50181">
    <property type="entry name" value="FBOX"/>
    <property type="match status" value="1"/>
</dbReference>
<proteinExistence type="predicted"/>
<evidence type="ECO:0000259" key="1">
    <source>
        <dbReference type="PROSITE" id="PS50181"/>
    </source>
</evidence>
<dbReference type="SUPFAM" id="SSF81383">
    <property type="entry name" value="F-box domain"/>
    <property type="match status" value="1"/>
</dbReference>
<organism evidence="2 3">
    <name type="scientific">Polychaeton citri CBS 116435</name>
    <dbReference type="NCBI Taxonomy" id="1314669"/>
    <lineage>
        <taxon>Eukaryota</taxon>
        <taxon>Fungi</taxon>
        <taxon>Dikarya</taxon>
        <taxon>Ascomycota</taxon>
        <taxon>Pezizomycotina</taxon>
        <taxon>Dothideomycetes</taxon>
        <taxon>Dothideomycetidae</taxon>
        <taxon>Capnodiales</taxon>
        <taxon>Capnodiaceae</taxon>
        <taxon>Polychaeton</taxon>
    </lineage>
</organism>
<dbReference type="InterPro" id="IPR001810">
    <property type="entry name" value="F-box_dom"/>
</dbReference>